<keyword evidence="2" id="KW-1133">Transmembrane helix</keyword>
<organism evidence="3">
    <name type="scientific">marine metagenome</name>
    <dbReference type="NCBI Taxonomy" id="408172"/>
    <lineage>
        <taxon>unclassified sequences</taxon>
        <taxon>metagenomes</taxon>
        <taxon>ecological metagenomes</taxon>
    </lineage>
</organism>
<evidence type="ECO:0000256" key="2">
    <source>
        <dbReference type="SAM" id="Phobius"/>
    </source>
</evidence>
<name>A0A382CSW6_9ZZZZ</name>
<gene>
    <name evidence="3" type="ORF">METZ01_LOCUS182102</name>
</gene>
<feature type="region of interest" description="Disordered" evidence="1">
    <location>
        <begin position="8"/>
        <end position="38"/>
    </location>
</feature>
<feature type="transmembrane region" description="Helical" evidence="2">
    <location>
        <begin position="43"/>
        <end position="65"/>
    </location>
</feature>
<sequence length="70" mass="7083">VEVRFEILPYDSNEGNASDGDGNDGDGNDGDGNDGDGGGIPPLSVILTIFAGVSVANIAIAVIALRLRPE</sequence>
<evidence type="ECO:0000256" key="1">
    <source>
        <dbReference type="SAM" id="MobiDB-lite"/>
    </source>
</evidence>
<feature type="non-terminal residue" evidence="3">
    <location>
        <position position="1"/>
    </location>
</feature>
<keyword evidence="2" id="KW-0812">Transmembrane</keyword>
<protein>
    <submittedName>
        <fullName evidence="3">Uncharacterized protein</fullName>
    </submittedName>
</protein>
<keyword evidence="2" id="KW-0472">Membrane</keyword>
<accession>A0A382CSW6</accession>
<proteinExistence type="predicted"/>
<evidence type="ECO:0000313" key="3">
    <source>
        <dbReference type="EMBL" id="SVB29248.1"/>
    </source>
</evidence>
<dbReference type="AlphaFoldDB" id="A0A382CSW6"/>
<feature type="compositionally biased region" description="Acidic residues" evidence="1">
    <location>
        <begin position="21"/>
        <end position="34"/>
    </location>
</feature>
<dbReference type="EMBL" id="UINC01035982">
    <property type="protein sequence ID" value="SVB29248.1"/>
    <property type="molecule type" value="Genomic_DNA"/>
</dbReference>
<reference evidence="3" key="1">
    <citation type="submission" date="2018-05" db="EMBL/GenBank/DDBJ databases">
        <authorList>
            <person name="Lanie J.A."/>
            <person name="Ng W.-L."/>
            <person name="Kazmierczak K.M."/>
            <person name="Andrzejewski T.M."/>
            <person name="Davidsen T.M."/>
            <person name="Wayne K.J."/>
            <person name="Tettelin H."/>
            <person name="Glass J.I."/>
            <person name="Rusch D."/>
            <person name="Podicherti R."/>
            <person name="Tsui H.-C.T."/>
            <person name="Winkler M.E."/>
        </authorList>
    </citation>
    <scope>NUCLEOTIDE SEQUENCE</scope>
</reference>